<dbReference type="WBParaSite" id="ASIM_0000067801-mRNA-1">
    <property type="protein sequence ID" value="ASIM_0000067801-mRNA-1"/>
    <property type="gene ID" value="ASIM_0000067801"/>
</dbReference>
<feature type="domain" description="BPTI/Kunitz inhibitor" evidence="1">
    <location>
        <begin position="442"/>
        <end position="477"/>
    </location>
</feature>
<dbReference type="PANTHER" id="PTHR46339:SF7">
    <property type="entry name" value="BPTI_KUNITZ INHIBITOR DOMAIN-CONTAINING PROTEIN"/>
    <property type="match status" value="1"/>
</dbReference>
<dbReference type="InterPro" id="IPR053014">
    <property type="entry name" value="Cuticle_assoc_divergent"/>
</dbReference>
<dbReference type="SMART" id="SM00131">
    <property type="entry name" value="KU"/>
    <property type="match status" value="2"/>
</dbReference>
<dbReference type="InterPro" id="IPR006149">
    <property type="entry name" value="EB_dom"/>
</dbReference>
<dbReference type="PANTHER" id="PTHR46339">
    <property type="entry name" value="PROTEIN CBG15282-RELATED"/>
    <property type="match status" value="1"/>
</dbReference>
<dbReference type="AlphaFoldDB" id="A0A0M3IZJ5"/>
<dbReference type="Gene3D" id="4.10.410.10">
    <property type="entry name" value="Pancreatic trypsin inhibitor Kunitz domain"/>
    <property type="match status" value="2"/>
</dbReference>
<evidence type="ECO:0000259" key="1">
    <source>
        <dbReference type="PROSITE" id="PS50279"/>
    </source>
</evidence>
<sequence length="552" mass="61151">LREVGDKCHKEDVYESLFCDRETNQIDINENAYLVCDTRKTQLIRKLCSQGETFINGACAVPLKRYRRQGTAGSGRVGDSCSFNTDCLTGMFCSTGMCTCLSNFVAIQGYCYLKKNPGESGCQYSEQCSAVWPESRCEKSRCECPEDVNGVPYIQSKTRDGVICILRSGEDGDPVPKCPLPEYDDDLLSMPVSQLRNPAMTDPDDDTIAMGQHINPLQFCTSTSTDYKKFVANGGGACVYSDDPESTSGVSIADIYDCVTAVSMTEVKEAMDGVYDVHPNADGICCPNRAFTCIQPKHEADTSSAAATGVRPRWWFNAVTGTCEQFMWDPWDDSEMQSPNNFKTREHCESYCRDTCKRGSPQYTNAMTINDAEPVNTCQSVGTCLQNYECSTVGSMQFCCPNIASICSNAGGRPLEPIRSTHYDPGYSIKRSFGLSYAKSGRYYYDVEQGRCISFTYNGGFGNFNNFKSLSDCELFCAKLQCNYGTPLKIGTANQRCSTNTDCPSTHECQSEHNVCCPRPRLCFLFLLSILHKASLLQLNLSHSFCVQTLLK</sequence>
<name>A0A0M3IZJ5_ANISI</name>
<feature type="domain" description="BPTI/Kunitz inhibitor" evidence="1">
    <location>
        <begin position="293"/>
        <end position="352"/>
    </location>
</feature>
<dbReference type="PROSITE" id="PS50279">
    <property type="entry name" value="BPTI_KUNITZ_2"/>
    <property type="match status" value="2"/>
</dbReference>
<dbReference type="SUPFAM" id="SSF57362">
    <property type="entry name" value="BPTI-like"/>
    <property type="match status" value="2"/>
</dbReference>
<dbReference type="Pfam" id="PF01683">
    <property type="entry name" value="EB"/>
    <property type="match status" value="1"/>
</dbReference>
<evidence type="ECO:0000313" key="2">
    <source>
        <dbReference type="WBParaSite" id="ASIM_0000067801-mRNA-1"/>
    </source>
</evidence>
<proteinExistence type="predicted"/>
<protein>
    <submittedName>
        <fullName evidence="2">Kunitz/Bovine pancreatic trypsin inhibitor domain protein</fullName>
    </submittedName>
</protein>
<dbReference type="SMART" id="SM00289">
    <property type="entry name" value="WR1"/>
    <property type="match status" value="2"/>
</dbReference>
<dbReference type="InterPro" id="IPR006150">
    <property type="entry name" value="Cys_repeat_1"/>
</dbReference>
<dbReference type="GO" id="GO:0004867">
    <property type="term" value="F:serine-type endopeptidase inhibitor activity"/>
    <property type="evidence" value="ECO:0007669"/>
    <property type="project" value="InterPro"/>
</dbReference>
<dbReference type="InterPro" id="IPR002223">
    <property type="entry name" value="Kunitz_BPTI"/>
</dbReference>
<dbReference type="Pfam" id="PF00014">
    <property type="entry name" value="Kunitz_BPTI"/>
    <property type="match status" value="2"/>
</dbReference>
<accession>A0A0M3IZJ5</accession>
<dbReference type="InterPro" id="IPR036880">
    <property type="entry name" value="Kunitz_BPTI_sf"/>
</dbReference>
<organism evidence="2">
    <name type="scientific">Anisakis simplex</name>
    <name type="common">Herring worm</name>
    <dbReference type="NCBI Taxonomy" id="6269"/>
    <lineage>
        <taxon>Eukaryota</taxon>
        <taxon>Metazoa</taxon>
        <taxon>Ecdysozoa</taxon>
        <taxon>Nematoda</taxon>
        <taxon>Chromadorea</taxon>
        <taxon>Rhabditida</taxon>
        <taxon>Spirurina</taxon>
        <taxon>Ascaridomorpha</taxon>
        <taxon>Ascaridoidea</taxon>
        <taxon>Anisakidae</taxon>
        <taxon>Anisakis</taxon>
        <taxon>Anisakis simplex complex</taxon>
    </lineage>
</organism>
<reference evidence="2" key="1">
    <citation type="submission" date="2017-02" db="UniProtKB">
        <authorList>
            <consortium name="WormBaseParasite"/>
        </authorList>
    </citation>
    <scope>IDENTIFICATION</scope>
</reference>